<dbReference type="PROSITE" id="PS51914">
    <property type="entry name" value="MRH"/>
    <property type="match status" value="1"/>
</dbReference>
<evidence type="ECO:0000256" key="3">
    <source>
        <dbReference type="ARBA" id="ARBA00004394"/>
    </source>
</evidence>
<evidence type="ECO:0000256" key="2">
    <source>
        <dbReference type="ARBA" id="ARBA00004358"/>
    </source>
</evidence>
<evidence type="ECO:0000256" key="4">
    <source>
        <dbReference type="ARBA" id="ARBA00004472"/>
    </source>
</evidence>
<evidence type="ECO:0000256" key="14">
    <source>
        <dbReference type="ARBA" id="ARBA00023128"/>
    </source>
</evidence>
<evidence type="ECO:0000256" key="19">
    <source>
        <dbReference type="SAM" id="SignalP"/>
    </source>
</evidence>
<evidence type="ECO:0000313" key="21">
    <source>
        <dbReference type="EMBL" id="CAD8921259.1"/>
    </source>
</evidence>
<evidence type="ECO:0000256" key="15">
    <source>
        <dbReference type="ARBA" id="ARBA00023136"/>
    </source>
</evidence>
<keyword evidence="11 18" id="KW-1133">Transmembrane helix</keyword>
<evidence type="ECO:0000256" key="8">
    <source>
        <dbReference type="ARBA" id="ARBA00022692"/>
    </source>
</evidence>
<evidence type="ECO:0000259" key="20">
    <source>
        <dbReference type="PROSITE" id="PS51914"/>
    </source>
</evidence>
<dbReference type="PANTHER" id="PTHR15071">
    <property type="entry name" value="MANNOSE-6-PHOSPHATE RECEPTOR FAMILY MEMBER"/>
    <property type="match status" value="1"/>
</dbReference>
<evidence type="ECO:0000256" key="7">
    <source>
        <dbReference type="ARBA" id="ARBA00022448"/>
    </source>
</evidence>
<keyword evidence="12" id="KW-0072">Autophagy</keyword>
<sequence length="285" mass="29975">MWGAQRMAAGALALAVLAAASAGVRATDDAALCAHTFDSAGVGFNLSPLQQDVDNNQLRDQKAQGTYVLQMCANLPSGTCKEGECASVLQSNTVEPSPLFDYGRYSEDTLAWELLDSANPTAGVVLTVSGGPQCTGSSRQVVNRFTRVEVTCDEDARNPTNKQVSTVECGVTWKFNSYAGCPSYYSSGLSGGWVFIILLLVASAVYCGGGAAYKKATLGTSGVESVPNVDFWRDFAEYVQAGCELSYRTATCSGRDGLRDGGREVLADESEDVGLYAAPGDGSML</sequence>
<accession>A0A7S1GCJ2</accession>
<keyword evidence="7" id="KW-0813">Transport</keyword>
<comment type="subcellular location">
    <subcellularLocation>
        <location evidence="2">Cytoplasmic vesicle membrane</location>
        <topology evidence="2">Single-pass type I membrane protein</topology>
    </subcellularLocation>
    <subcellularLocation>
        <location evidence="3">Golgi apparatus membrane</location>
    </subcellularLocation>
    <subcellularLocation>
        <location evidence="1">Mitochondrion membrane</location>
        <topology evidence="1">Single-pass membrane protein</topology>
    </subcellularLocation>
    <subcellularLocation>
        <location evidence="4">Preautophagosomal structure membrane</location>
        <topology evidence="4">Single-pass type I membrane protein</topology>
    </subcellularLocation>
</comment>
<dbReference type="InterPro" id="IPR009011">
    <property type="entry name" value="Man6P_isomerase_rcpt-bd_dom_sf"/>
</dbReference>
<evidence type="ECO:0000256" key="5">
    <source>
        <dbReference type="ARBA" id="ARBA00005363"/>
    </source>
</evidence>
<dbReference type="GO" id="GO:0006914">
    <property type="term" value="P:autophagy"/>
    <property type="evidence" value="ECO:0007669"/>
    <property type="project" value="UniProtKB-KW"/>
</dbReference>
<evidence type="ECO:0000256" key="13">
    <source>
        <dbReference type="ARBA" id="ARBA00023034"/>
    </source>
</evidence>
<keyword evidence="10" id="KW-0653">Protein transport</keyword>
<dbReference type="InterPro" id="IPR018939">
    <property type="entry name" value="Autophagy-rel_prot_27"/>
</dbReference>
<feature type="transmembrane region" description="Helical" evidence="18">
    <location>
        <begin position="184"/>
        <end position="207"/>
    </location>
</feature>
<dbReference type="EMBL" id="HBFS01021653">
    <property type="protein sequence ID" value="CAD8921259.1"/>
    <property type="molecule type" value="Transcribed_RNA"/>
</dbReference>
<dbReference type="AlphaFoldDB" id="A0A7S1GCJ2"/>
<evidence type="ECO:0000256" key="1">
    <source>
        <dbReference type="ARBA" id="ARBA00004304"/>
    </source>
</evidence>
<keyword evidence="14" id="KW-0496">Mitochondrion</keyword>
<dbReference type="GO" id="GO:0015031">
    <property type="term" value="P:protein transport"/>
    <property type="evidence" value="ECO:0007669"/>
    <property type="project" value="UniProtKB-KW"/>
</dbReference>
<dbReference type="Gene3D" id="2.70.130.10">
    <property type="entry name" value="Mannose-6-phosphate receptor binding domain"/>
    <property type="match status" value="1"/>
</dbReference>
<dbReference type="SUPFAM" id="SSF50911">
    <property type="entry name" value="Mannose 6-phosphate receptor domain"/>
    <property type="match status" value="1"/>
</dbReference>
<dbReference type="GO" id="GO:0031966">
    <property type="term" value="C:mitochondrial membrane"/>
    <property type="evidence" value="ECO:0007669"/>
    <property type="project" value="UniProtKB-SubCell"/>
</dbReference>
<organism evidence="21">
    <name type="scientific">Bicosoecida sp. CB-2014</name>
    <dbReference type="NCBI Taxonomy" id="1486930"/>
    <lineage>
        <taxon>Eukaryota</taxon>
        <taxon>Sar</taxon>
        <taxon>Stramenopiles</taxon>
        <taxon>Bigyra</taxon>
        <taxon>Opalozoa</taxon>
        <taxon>Bicosoecida</taxon>
    </lineage>
</organism>
<gene>
    <name evidence="21" type="ORF">BSP0115_LOCUS14521</name>
</gene>
<evidence type="ECO:0000256" key="17">
    <source>
        <dbReference type="ARBA" id="ARBA00023329"/>
    </source>
</evidence>
<keyword evidence="13" id="KW-0333">Golgi apparatus</keyword>
<dbReference type="Pfam" id="PF09451">
    <property type="entry name" value="ATG27"/>
    <property type="match status" value="1"/>
</dbReference>
<protein>
    <recommendedName>
        <fullName evidence="6">Autophagy-related protein 27</fullName>
    </recommendedName>
</protein>
<dbReference type="GO" id="GO:0030659">
    <property type="term" value="C:cytoplasmic vesicle membrane"/>
    <property type="evidence" value="ECO:0007669"/>
    <property type="project" value="UniProtKB-SubCell"/>
</dbReference>
<evidence type="ECO:0000256" key="6">
    <source>
        <dbReference type="ARBA" id="ARBA00013776"/>
    </source>
</evidence>
<evidence type="ECO:0000256" key="16">
    <source>
        <dbReference type="ARBA" id="ARBA00023157"/>
    </source>
</evidence>
<dbReference type="GO" id="GO:0000139">
    <property type="term" value="C:Golgi membrane"/>
    <property type="evidence" value="ECO:0007669"/>
    <property type="project" value="UniProtKB-SubCell"/>
</dbReference>
<evidence type="ECO:0000256" key="9">
    <source>
        <dbReference type="ARBA" id="ARBA00022729"/>
    </source>
</evidence>
<reference evidence="21" key="1">
    <citation type="submission" date="2021-01" db="EMBL/GenBank/DDBJ databases">
        <authorList>
            <person name="Corre E."/>
            <person name="Pelletier E."/>
            <person name="Niang G."/>
            <person name="Scheremetjew M."/>
            <person name="Finn R."/>
            <person name="Kale V."/>
            <person name="Holt S."/>
            <person name="Cochrane G."/>
            <person name="Meng A."/>
            <person name="Brown T."/>
            <person name="Cohen L."/>
        </authorList>
    </citation>
    <scope>NUCLEOTIDE SEQUENCE</scope>
    <source>
        <strain evidence="21">Ms1</strain>
    </source>
</reference>
<keyword evidence="17" id="KW-0968">Cytoplasmic vesicle</keyword>
<dbReference type="InterPro" id="IPR044865">
    <property type="entry name" value="MRH_dom"/>
</dbReference>
<evidence type="ECO:0000256" key="11">
    <source>
        <dbReference type="ARBA" id="ARBA00022989"/>
    </source>
</evidence>
<keyword evidence="15 18" id="KW-0472">Membrane</keyword>
<evidence type="ECO:0000256" key="12">
    <source>
        <dbReference type="ARBA" id="ARBA00023006"/>
    </source>
</evidence>
<feature type="signal peptide" evidence="19">
    <location>
        <begin position="1"/>
        <end position="26"/>
    </location>
</feature>
<evidence type="ECO:0000256" key="10">
    <source>
        <dbReference type="ARBA" id="ARBA00022927"/>
    </source>
</evidence>
<feature type="chain" id="PRO_5031309543" description="Autophagy-related protein 27" evidence="19">
    <location>
        <begin position="27"/>
        <end position="285"/>
    </location>
</feature>
<keyword evidence="9 19" id="KW-0732">Signal</keyword>
<keyword evidence="8 18" id="KW-0812">Transmembrane</keyword>
<dbReference type="GO" id="GO:0034045">
    <property type="term" value="C:phagophore assembly site membrane"/>
    <property type="evidence" value="ECO:0007669"/>
    <property type="project" value="UniProtKB-SubCell"/>
</dbReference>
<comment type="similarity">
    <text evidence="5">Belongs to the ATG27 family.</text>
</comment>
<name>A0A7S1GCJ2_9STRA</name>
<keyword evidence="16" id="KW-1015">Disulfide bond</keyword>
<proteinExistence type="inferred from homology"/>
<feature type="domain" description="MRH" evidence="20">
    <location>
        <begin position="31"/>
        <end position="183"/>
    </location>
</feature>
<evidence type="ECO:0000256" key="18">
    <source>
        <dbReference type="SAM" id="Phobius"/>
    </source>
</evidence>